<dbReference type="InterPro" id="IPR002347">
    <property type="entry name" value="SDR_fam"/>
</dbReference>
<dbReference type="InterPro" id="IPR036291">
    <property type="entry name" value="NAD(P)-bd_dom_sf"/>
</dbReference>
<organism evidence="4 5">
    <name type="scientific">Breznakiella homolactica</name>
    <dbReference type="NCBI Taxonomy" id="2798577"/>
    <lineage>
        <taxon>Bacteria</taxon>
        <taxon>Pseudomonadati</taxon>
        <taxon>Spirochaetota</taxon>
        <taxon>Spirochaetia</taxon>
        <taxon>Spirochaetales</taxon>
        <taxon>Breznakiellaceae</taxon>
        <taxon>Breznakiella</taxon>
    </lineage>
</organism>
<dbReference type="PRINTS" id="PR00081">
    <property type="entry name" value="GDHRDH"/>
</dbReference>
<evidence type="ECO:0000256" key="2">
    <source>
        <dbReference type="ARBA" id="ARBA00023002"/>
    </source>
</evidence>
<comment type="similarity">
    <text evidence="3">Belongs to the short-chain dehydrogenases/reductases (SDR) family.</text>
</comment>
<dbReference type="RefSeq" id="WP_215628553.1">
    <property type="nucleotide sequence ID" value="NZ_CP067089.2"/>
</dbReference>
<keyword evidence="2" id="KW-0560">Oxidoreductase</keyword>
<proteinExistence type="inferred from homology"/>
<dbReference type="PANTHER" id="PTHR43544">
    <property type="entry name" value="SHORT-CHAIN DEHYDROGENASE/REDUCTASE"/>
    <property type="match status" value="1"/>
</dbReference>
<name>A0A7T7XRS8_9SPIR</name>
<evidence type="ECO:0000313" key="5">
    <source>
        <dbReference type="Proteomes" id="UP000595917"/>
    </source>
</evidence>
<evidence type="ECO:0000256" key="3">
    <source>
        <dbReference type="RuleBase" id="RU000363"/>
    </source>
</evidence>
<dbReference type="GO" id="GO:0005737">
    <property type="term" value="C:cytoplasm"/>
    <property type="evidence" value="ECO:0007669"/>
    <property type="project" value="TreeGrafter"/>
</dbReference>
<dbReference type="GO" id="GO:0016491">
    <property type="term" value="F:oxidoreductase activity"/>
    <property type="evidence" value="ECO:0007669"/>
    <property type="project" value="UniProtKB-KW"/>
</dbReference>
<sequence>MIILITGANRGLGLCLAAEGLRRGHRIIACCRSPSAELAALTEQYPRELAVLTMDVASEESVQAAAGELAALTDRVDVIINNAAVLLESKYFEGDPLTDLPLADFETTMNVNILGPIRVLHYCAEFLYRSGKPMILNITSEGAALKPAGSHYIAYSVSKYGLNMFTQKIRNYFTEKRGCFPVKIFMVHPGRMNTVMGVENAQIEPEIPAAGILDIIDGITAVPDMTVPFIDYSGNPMPDHYIP</sequence>
<dbReference type="EMBL" id="CP067089">
    <property type="protein sequence ID" value="QQO11244.1"/>
    <property type="molecule type" value="Genomic_DNA"/>
</dbReference>
<dbReference type="Pfam" id="PF00106">
    <property type="entry name" value="adh_short"/>
    <property type="match status" value="1"/>
</dbReference>
<dbReference type="Gene3D" id="3.40.50.720">
    <property type="entry name" value="NAD(P)-binding Rossmann-like Domain"/>
    <property type="match status" value="1"/>
</dbReference>
<accession>A0A7T7XRS8</accession>
<reference evidence="4" key="1">
    <citation type="submission" date="2021-01" db="EMBL/GenBank/DDBJ databases">
        <title>Description of Breznakiella homolactica.</title>
        <authorList>
            <person name="Song Y."/>
            <person name="Brune A."/>
        </authorList>
    </citation>
    <scope>NUCLEOTIDE SEQUENCE</scope>
    <source>
        <strain evidence="4">RmG30</strain>
    </source>
</reference>
<dbReference type="Proteomes" id="UP000595917">
    <property type="component" value="Chromosome"/>
</dbReference>
<evidence type="ECO:0000313" key="4">
    <source>
        <dbReference type="EMBL" id="QQO11244.1"/>
    </source>
</evidence>
<keyword evidence="1" id="KW-0521">NADP</keyword>
<dbReference type="KEGG" id="bhc:JFL75_10150"/>
<keyword evidence="5" id="KW-1185">Reference proteome</keyword>
<dbReference type="AlphaFoldDB" id="A0A7T7XRS8"/>
<dbReference type="PRINTS" id="PR00080">
    <property type="entry name" value="SDRFAMILY"/>
</dbReference>
<dbReference type="SUPFAM" id="SSF51735">
    <property type="entry name" value="NAD(P)-binding Rossmann-fold domains"/>
    <property type="match status" value="1"/>
</dbReference>
<dbReference type="InterPro" id="IPR051468">
    <property type="entry name" value="Fungal_SecMetab_SDRs"/>
</dbReference>
<protein>
    <submittedName>
        <fullName evidence="4">SDR family NAD(P)-dependent oxidoreductase</fullName>
    </submittedName>
</protein>
<gene>
    <name evidence="4" type="ORF">JFL75_10150</name>
</gene>
<evidence type="ECO:0000256" key="1">
    <source>
        <dbReference type="ARBA" id="ARBA00022857"/>
    </source>
</evidence>
<dbReference type="PANTHER" id="PTHR43544:SF7">
    <property type="entry name" value="NADB-LER2"/>
    <property type="match status" value="1"/>
</dbReference>